<evidence type="ECO:0000259" key="1">
    <source>
        <dbReference type="Pfam" id="PF12728"/>
    </source>
</evidence>
<proteinExistence type="predicted"/>
<gene>
    <name evidence="2" type="ORF">DW250_05595</name>
</gene>
<dbReference type="AlphaFoldDB" id="A0A414TL24"/>
<accession>A0A414TL24</accession>
<dbReference type="SUPFAM" id="SSF46955">
    <property type="entry name" value="Putative DNA-binding domain"/>
    <property type="match status" value="1"/>
</dbReference>
<evidence type="ECO:0000313" key="2">
    <source>
        <dbReference type="EMBL" id="RHG66867.1"/>
    </source>
</evidence>
<name>A0A414TL24_9BACT</name>
<dbReference type="Proteomes" id="UP000286501">
    <property type="component" value="Unassembled WGS sequence"/>
</dbReference>
<comment type="caution">
    <text evidence="2">The sequence shown here is derived from an EMBL/GenBank/DDBJ whole genome shotgun (WGS) entry which is preliminary data.</text>
</comment>
<dbReference type="GO" id="GO:0003677">
    <property type="term" value="F:DNA binding"/>
    <property type="evidence" value="ECO:0007669"/>
    <property type="project" value="UniProtKB-KW"/>
</dbReference>
<keyword evidence="2" id="KW-0238">DNA-binding</keyword>
<dbReference type="EMBL" id="QRIN01000017">
    <property type="protein sequence ID" value="RHG66867.1"/>
    <property type="molecule type" value="Genomic_DNA"/>
</dbReference>
<sequence length="67" mass="7827">MPRKKVSVEPVEKIWLSTKEFAEYIGMSTGYIHDLRKSGQIHHYMIGNTAFFKKSDVDELIEEHKVC</sequence>
<dbReference type="RefSeq" id="WP_118200593.1">
    <property type="nucleotide sequence ID" value="NZ_QRIE01000016.1"/>
</dbReference>
<feature type="domain" description="Helix-turn-helix" evidence="1">
    <location>
        <begin position="15"/>
        <end position="64"/>
    </location>
</feature>
<evidence type="ECO:0000313" key="3">
    <source>
        <dbReference type="Proteomes" id="UP000286501"/>
    </source>
</evidence>
<dbReference type="InterPro" id="IPR009061">
    <property type="entry name" value="DNA-bd_dom_put_sf"/>
</dbReference>
<dbReference type="InterPro" id="IPR041657">
    <property type="entry name" value="HTH_17"/>
</dbReference>
<dbReference type="Pfam" id="PF12728">
    <property type="entry name" value="HTH_17"/>
    <property type="match status" value="1"/>
</dbReference>
<dbReference type="InterPro" id="IPR010093">
    <property type="entry name" value="SinI_DNA-bd"/>
</dbReference>
<protein>
    <submittedName>
        <fullName evidence="2">DNA-binding protein</fullName>
    </submittedName>
</protein>
<dbReference type="NCBIfam" id="TIGR01764">
    <property type="entry name" value="excise"/>
    <property type="match status" value="1"/>
</dbReference>
<reference evidence="2 3" key="1">
    <citation type="submission" date="2018-08" db="EMBL/GenBank/DDBJ databases">
        <title>A genome reference for cultivated species of the human gut microbiota.</title>
        <authorList>
            <person name="Zou Y."/>
            <person name="Xue W."/>
            <person name="Luo G."/>
        </authorList>
    </citation>
    <scope>NUCLEOTIDE SEQUENCE [LARGE SCALE GENOMIC DNA]</scope>
    <source>
        <strain evidence="2 3">AM22-1</strain>
    </source>
</reference>
<organism evidence="2 3">
    <name type="scientific">Segatella copri</name>
    <dbReference type="NCBI Taxonomy" id="165179"/>
    <lineage>
        <taxon>Bacteria</taxon>
        <taxon>Pseudomonadati</taxon>
        <taxon>Bacteroidota</taxon>
        <taxon>Bacteroidia</taxon>
        <taxon>Bacteroidales</taxon>
        <taxon>Prevotellaceae</taxon>
        <taxon>Segatella</taxon>
    </lineage>
</organism>